<evidence type="ECO:0000313" key="1">
    <source>
        <dbReference type="EMBL" id="SUZ33832.1"/>
    </source>
</evidence>
<accession>A0A3B0MDF1</accession>
<proteinExistence type="predicted"/>
<protein>
    <recommendedName>
        <fullName evidence="3">S-adenosylmethionine--diacylglycerol 3-amino-3-carboxypropyl transferase</fullName>
    </recommendedName>
</protein>
<dbReference type="Proteomes" id="UP000272908">
    <property type="component" value="Unassembled WGS sequence"/>
</dbReference>
<dbReference type="Pfam" id="PF11899">
    <property type="entry name" value="DUF3419"/>
    <property type="match status" value="1"/>
</dbReference>
<dbReference type="InterPro" id="IPR021829">
    <property type="entry name" value="DUF3419"/>
</dbReference>
<dbReference type="AlphaFoldDB" id="A0A3B0MDF1"/>
<reference evidence="2" key="1">
    <citation type="submission" date="2018-08" db="EMBL/GenBank/DDBJ databases">
        <authorList>
            <person name="Rodrigo-Torres L."/>
            <person name="Arahal R. D."/>
            <person name="Lucena T."/>
        </authorList>
    </citation>
    <scope>NUCLEOTIDE SEQUENCE [LARGE SCALE GENOMIC DNA]</scope>
    <source>
        <strain evidence="2">CECT 7235</strain>
    </source>
</reference>
<dbReference type="InterPro" id="IPR029063">
    <property type="entry name" value="SAM-dependent_MTases_sf"/>
</dbReference>
<dbReference type="PANTHER" id="PTHR47473:SF1">
    <property type="entry name" value="METHYLTRANSFERASE DOMAIN-CONTAINING PROTEIN"/>
    <property type="match status" value="1"/>
</dbReference>
<gene>
    <name evidence="1" type="ORF">ROE7235_03607</name>
</gene>
<keyword evidence="2" id="KW-1185">Reference proteome</keyword>
<sequence>MSDATNVTQQLGAAVFQKPATVLGRLNERVFAHLFDGLVYAQIWEDPVADMDALALKPGADMICIASGGCNVMSYLTADPASVTAVDLSPAHIALLKLKQTAAQTLTQSEFHDLFARADRPNNPALVQQLLPKLDPTARAYWGGHSLGSQRSRYFARGFYRQGVLGRFIGAVHLVGKLARVDFRPLLDAPDMAAQRRFYDTAIDPLFDKKLVRFLARQRASLFGLGIPPAQYDKLAGDGAIIEVLRERARRLVCDFPVRENYFLWQAFHRGYQDAPDASLPPYLMPQNFDQIAARATRVRAENASFTDHLAARADASLDAYTLLDAQDWMNDAQLTALWAQITRTARPGARVLFRTGGTDDILPGRVPQHVLGQWRYDMAASARAFARDRSAIYGGVHLYRFGG</sequence>
<dbReference type="EMBL" id="UIHC01000079">
    <property type="protein sequence ID" value="SUZ33832.1"/>
    <property type="molecule type" value="Genomic_DNA"/>
</dbReference>
<dbReference type="SUPFAM" id="SSF53335">
    <property type="entry name" value="S-adenosyl-L-methionine-dependent methyltransferases"/>
    <property type="match status" value="1"/>
</dbReference>
<name>A0A3B0MDF1_9RHOB</name>
<organism evidence="1 2">
    <name type="scientific">Roseinatronobacter ekhonensis</name>
    <dbReference type="NCBI Taxonomy" id="254356"/>
    <lineage>
        <taxon>Bacteria</taxon>
        <taxon>Pseudomonadati</taxon>
        <taxon>Pseudomonadota</taxon>
        <taxon>Alphaproteobacteria</taxon>
        <taxon>Rhodobacterales</taxon>
        <taxon>Paracoccaceae</taxon>
        <taxon>Roseinatronobacter</taxon>
    </lineage>
</organism>
<dbReference type="OrthoDB" id="1522784at2"/>
<dbReference type="PANTHER" id="PTHR47473">
    <property type="entry name" value="BTA1P"/>
    <property type="match status" value="1"/>
</dbReference>
<evidence type="ECO:0008006" key="3">
    <source>
        <dbReference type="Google" id="ProtNLM"/>
    </source>
</evidence>
<evidence type="ECO:0000313" key="2">
    <source>
        <dbReference type="Proteomes" id="UP000272908"/>
    </source>
</evidence>
<dbReference type="RefSeq" id="WP_121097038.1">
    <property type="nucleotide sequence ID" value="NZ_UIHC01000079.1"/>
</dbReference>